<gene>
    <name evidence="2" type="ORF">DXZ20_12625</name>
</gene>
<dbReference type="PROSITE" id="PS50943">
    <property type="entry name" value="HTH_CROC1"/>
    <property type="match status" value="1"/>
</dbReference>
<evidence type="ECO:0000259" key="1">
    <source>
        <dbReference type="PROSITE" id="PS50943"/>
    </source>
</evidence>
<dbReference type="Gene3D" id="1.10.260.40">
    <property type="entry name" value="lambda repressor-like DNA-binding domains"/>
    <property type="match status" value="1"/>
</dbReference>
<dbReference type="RefSeq" id="WP_163668246.1">
    <property type="nucleotide sequence ID" value="NZ_QXHD01000004.1"/>
</dbReference>
<accession>A0A6M0RJV7</accession>
<name>A0A6M0RJV7_9CYAN</name>
<dbReference type="SUPFAM" id="SSF47413">
    <property type="entry name" value="lambda repressor-like DNA-binding domains"/>
    <property type="match status" value="1"/>
</dbReference>
<keyword evidence="3" id="KW-1185">Reference proteome</keyword>
<organism evidence="2 3">
    <name type="scientific">Adonisia turfae CCMR0081</name>
    <dbReference type="NCBI Taxonomy" id="2292702"/>
    <lineage>
        <taxon>Bacteria</taxon>
        <taxon>Bacillati</taxon>
        <taxon>Cyanobacteriota</taxon>
        <taxon>Adonisia</taxon>
        <taxon>Adonisia turfae</taxon>
    </lineage>
</organism>
<dbReference type="InterPro" id="IPR001387">
    <property type="entry name" value="Cro/C1-type_HTH"/>
</dbReference>
<comment type="caution">
    <text evidence="2">The sequence shown here is derived from an EMBL/GenBank/DDBJ whole genome shotgun (WGS) entry which is preliminary data.</text>
</comment>
<feature type="domain" description="HTH cro/C1-type" evidence="1">
    <location>
        <begin position="13"/>
        <end position="45"/>
    </location>
</feature>
<dbReference type="Proteomes" id="UP000481033">
    <property type="component" value="Unassembled WGS sequence"/>
</dbReference>
<dbReference type="AlphaFoldDB" id="A0A6M0RJV7"/>
<evidence type="ECO:0000313" key="2">
    <source>
        <dbReference type="EMBL" id="NEZ56504.1"/>
    </source>
</evidence>
<sequence length="97" mass="10705">MKESNVNQEGVVLKQLRNALGGISQEALSKMIGCSVRKIWRGENGTEPTWTTIEAKNLHLLLERHFGVGITHLPDSLKSSDPVPFLQEAIAQKNAEV</sequence>
<dbReference type="GO" id="GO:0003677">
    <property type="term" value="F:DNA binding"/>
    <property type="evidence" value="ECO:0007669"/>
    <property type="project" value="InterPro"/>
</dbReference>
<reference evidence="2 3" key="1">
    <citation type="journal article" date="2020" name="Microb. Ecol.">
        <title>Ecogenomics of the Marine Benthic Filamentous Cyanobacterium Adonisia.</title>
        <authorList>
            <person name="Walter J.M."/>
            <person name="Coutinho F.H."/>
            <person name="Leomil L."/>
            <person name="Hargreaves P.I."/>
            <person name="Campeao M.E."/>
            <person name="Vieira V.V."/>
            <person name="Silva B.S."/>
            <person name="Fistarol G.O."/>
            <person name="Salomon P.S."/>
            <person name="Sawabe T."/>
            <person name="Mino S."/>
            <person name="Hosokawa M."/>
            <person name="Miyashita H."/>
            <person name="Maruyama F."/>
            <person name="van Verk M.C."/>
            <person name="Dutilh B.E."/>
            <person name="Thompson C.C."/>
            <person name="Thompson F.L."/>
        </authorList>
    </citation>
    <scope>NUCLEOTIDE SEQUENCE [LARGE SCALE GENOMIC DNA]</scope>
    <source>
        <strain evidence="2 3">CCMR0081</strain>
    </source>
</reference>
<proteinExistence type="predicted"/>
<protein>
    <submittedName>
        <fullName evidence="2">XRE family transcriptional regulator</fullName>
    </submittedName>
</protein>
<dbReference type="EMBL" id="QXHD01000004">
    <property type="protein sequence ID" value="NEZ56504.1"/>
    <property type="molecule type" value="Genomic_DNA"/>
</dbReference>
<dbReference type="InterPro" id="IPR010982">
    <property type="entry name" value="Lambda_DNA-bd_dom_sf"/>
</dbReference>
<dbReference type="CDD" id="cd00093">
    <property type="entry name" value="HTH_XRE"/>
    <property type="match status" value="1"/>
</dbReference>
<evidence type="ECO:0000313" key="3">
    <source>
        <dbReference type="Proteomes" id="UP000481033"/>
    </source>
</evidence>